<feature type="domain" description="Transposase Helix-turn-helix" evidence="5">
    <location>
        <begin position="123"/>
        <end position="172"/>
    </location>
</feature>
<evidence type="ECO:0000259" key="4">
    <source>
        <dbReference type="Pfam" id="PF13359"/>
    </source>
</evidence>
<keyword evidence="2" id="KW-0479">Metal-binding</keyword>
<dbReference type="GO" id="GO:0046872">
    <property type="term" value="F:metal ion binding"/>
    <property type="evidence" value="ECO:0007669"/>
    <property type="project" value="UniProtKB-KW"/>
</dbReference>
<evidence type="ECO:0000256" key="1">
    <source>
        <dbReference type="ARBA" id="ARBA00001968"/>
    </source>
</evidence>
<name>A0AAD9Q5N7_ACRCE</name>
<keyword evidence="7" id="KW-1185">Reference proteome</keyword>
<evidence type="ECO:0000259" key="5">
    <source>
        <dbReference type="Pfam" id="PF13613"/>
    </source>
</evidence>
<dbReference type="InterPro" id="IPR027806">
    <property type="entry name" value="HARBI1_dom"/>
</dbReference>
<dbReference type="PANTHER" id="PTHR23080:SF133">
    <property type="entry name" value="SI:CH211-262I1.5-RELATED"/>
    <property type="match status" value="1"/>
</dbReference>
<comment type="caution">
    <text evidence="6">The sequence shown here is derived from an EMBL/GenBank/DDBJ whole genome shotgun (WGS) entry which is preliminary data.</text>
</comment>
<dbReference type="Proteomes" id="UP001249851">
    <property type="component" value="Unassembled WGS sequence"/>
</dbReference>
<comment type="cofactor">
    <cofactor evidence="1">
        <name>a divalent metal cation</name>
        <dbReference type="ChEBI" id="CHEBI:60240"/>
    </cofactor>
</comment>
<dbReference type="Pfam" id="PF13359">
    <property type="entry name" value="DDE_Tnp_4"/>
    <property type="match status" value="1"/>
</dbReference>
<feature type="domain" description="DDE Tnp4" evidence="4">
    <location>
        <begin position="204"/>
        <end position="284"/>
    </location>
</feature>
<evidence type="ECO:0000256" key="2">
    <source>
        <dbReference type="ARBA" id="ARBA00022723"/>
    </source>
</evidence>
<proteinExistence type="predicted"/>
<accession>A0AAD9Q5N7</accession>
<dbReference type="Pfam" id="PF13613">
    <property type="entry name" value="HTH_Tnp_4"/>
    <property type="match status" value="1"/>
</dbReference>
<sequence>MGKGEEKTLCSPCQEKDREIERLTELVQEKDDEIKVLKSNLILVKSRIDSMTFSFKRFEGSDDDIHFYSGFQNVSSYREFMTFVLCNAENMSYWSRNLHGNLPDGDENSTQTANISTGHTNRALSKEDELFLTLARLRLGLPLQHIATLFNISIATVSRIFTSWINLLYFVLGSINFWLAKHIIQETMPDSFRKFPSTRVILGATEFKIQTPSSLLRQSQIFSQYKSTTTAKALLGIAPSGSVTFVSQLYTGGISDKEITKQSGILTLLEREDNVMADRGFVLNGL</sequence>
<evidence type="ECO:0008006" key="8">
    <source>
        <dbReference type="Google" id="ProtNLM"/>
    </source>
</evidence>
<gene>
    <name evidence="6" type="ORF">P5673_023172</name>
</gene>
<protein>
    <recommendedName>
        <fullName evidence="8">DDE Tnp4 domain-containing protein</fullName>
    </recommendedName>
</protein>
<dbReference type="EMBL" id="JARQWQ010000064">
    <property type="protein sequence ID" value="KAK2555195.1"/>
    <property type="molecule type" value="Genomic_DNA"/>
</dbReference>
<reference evidence="6" key="1">
    <citation type="journal article" date="2023" name="G3 (Bethesda)">
        <title>Whole genome assembly and annotation of the endangered Caribbean coral Acropora cervicornis.</title>
        <authorList>
            <person name="Selwyn J.D."/>
            <person name="Vollmer S.V."/>
        </authorList>
    </citation>
    <scope>NUCLEOTIDE SEQUENCE</scope>
    <source>
        <strain evidence="6">K2</strain>
    </source>
</reference>
<keyword evidence="3" id="KW-0175">Coiled coil</keyword>
<feature type="coiled-coil region" evidence="3">
    <location>
        <begin position="13"/>
        <end position="40"/>
    </location>
</feature>
<dbReference type="AlphaFoldDB" id="A0AAD9Q5N7"/>
<reference evidence="6" key="2">
    <citation type="journal article" date="2023" name="Science">
        <title>Genomic signatures of disease resistance in endangered staghorn corals.</title>
        <authorList>
            <person name="Vollmer S.V."/>
            <person name="Selwyn J.D."/>
            <person name="Despard B.A."/>
            <person name="Roesel C.L."/>
        </authorList>
    </citation>
    <scope>NUCLEOTIDE SEQUENCE</scope>
    <source>
        <strain evidence="6">K2</strain>
    </source>
</reference>
<evidence type="ECO:0000313" key="6">
    <source>
        <dbReference type="EMBL" id="KAK2555195.1"/>
    </source>
</evidence>
<organism evidence="6 7">
    <name type="scientific">Acropora cervicornis</name>
    <name type="common">Staghorn coral</name>
    <dbReference type="NCBI Taxonomy" id="6130"/>
    <lineage>
        <taxon>Eukaryota</taxon>
        <taxon>Metazoa</taxon>
        <taxon>Cnidaria</taxon>
        <taxon>Anthozoa</taxon>
        <taxon>Hexacorallia</taxon>
        <taxon>Scleractinia</taxon>
        <taxon>Astrocoeniina</taxon>
        <taxon>Acroporidae</taxon>
        <taxon>Acropora</taxon>
    </lineage>
</organism>
<evidence type="ECO:0000313" key="7">
    <source>
        <dbReference type="Proteomes" id="UP001249851"/>
    </source>
</evidence>
<dbReference type="InterPro" id="IPR027805">
    <property type="entry name" value="Transposase_HTH_dom"/>
</dbReference>
<evidence type="ECO:0000256" key="3">
    <source>
        <dbReference type="SAM" id="Coils"/>
    </source>
</evidence>
<dbReference type="PANTHER" id="PTHR23080">
    <property type="entry name" value="THAP DOMAIN PROTEIN"/>
    <property type="match status" value="1"/>
</dbReference>